<protein>
    <recommendedName>
        <fullName evidence="3">STAS domain-containing protein</fullName>
    </recommendedName>
</protein>
<dbReference type="Proteomes" id="UP001549164">
    <property type="component" value="Unassembled WGS sequence"/>
</dbReference>
<proteinExistence type="predicted"/>
<reference evidence="1 2" key="1">
    <citation type="submission" date="2024-06" db="EMBL/GenBank/DDBJ databases">
        <title>Genomic Encyclopedia of Type Strains, Phase IV (KMG-IV): sequencing the most valuable type-strain genomes for metagenomic binning, comparative biology and taxonomic classification.</title>
        <authorList>
            <person name="Goeker M."/>
        </authorList>
    </citation>
    <scope>NUCLEOTIDE SEQUENCE [LARGE SCALE GENOMIC DNA]</scope>
    <source>
        <strain evidence="1 2">DSM 28102</strain>
    </source>
</reference>
<evidence type="ECO:0000313" key="2">
    <source>
        <dbReference type="Proteomes" id="UP001549164"/>
    </source>
</evidence>
<accession>A0ABV2I6M2</accession>
<name>A0ABV2I6M2_9HYPH</name>
<comment type="caution">
    <text evidence="1">The sequence shown here is derived from an EMBL/GenBank/DDBJ whole genome shotgun (WGS) entry which is preliminary data.</text>
</comment>
<dbReference type="RefSeq" id="WP_354432922.1">
    <property type="nucleotide sequence ID" value="NZ_JBEPLY010000001.1"/>
</dbReference>
<dbReference type="EMBL" id="JBEPLY010000001">
    <property type="protein sequence ID" value="MET3598520.1"/>
    <property type="molecule type" value="Genomic_DNA"/>
</dbReference>
<gene>
    <name evidence="1" type="ORF">ABID12_000441</name>
</gene>
<evidence type="ECO:0000313" key="1">
    <source>
        <dbReference type="EMBL" id="MET3598520.1"/>
    </source>
</evidence>
<keyword evidence="2" id="KW-1185">Reference proteome</keyword>
<organism evidence="1 2">
    <name type="scientific">Martelella mangrovi</name>
    <dbReference type="NCBI Taxonomy" id="1397477"/>
    <lineage>
        <taxon>Bacteria</taxon>
        <taxon>Pseudomonadati</taxon>
        <taxon>Pseudomonadota</taxon>
        <taxon>Alphaproteobacteria</taxon>
        <taxon>Hyphomicrobiales</taxon>
        <taxon>Aurantimonadaceae</taxon>
        <taxon>Martelella</taxon>
    </lineage>
</organism>
<evidence type="ECO:0008006" key="3">
    <source>
        <dbReference type="Google" id="ProtNLM"/>
    </source>
</evidence>
<sequence length="109" mass="12102">MALIEVTQFRLATELDFKPLKTLIFFEVFSKGSGFRGLLNIPTVVVRIVKRIHKNNAVNLKILTSGSDADFYEMCSVLSCVHRYVVDAGHVVAFGFDKPAATKQKGLRG</sequence>